<dbReference type="OrthoDB" id="557780at2"/>
<dbReference type="InterPro" id="IPR051619">
    <property type="entry name" value="TypeII_TA_RNase_PINc/VapC"/>
</dbReference>
<comment type="cofactor">
    <cofactor evidence="5">
        <name>Mg(2+)</name>
        <dbReference type="ChEBI" id="CHEBI:18420"/>
    </cofactor>
</comment>
<keyword evidence="2 5" id="KW-0540">Nuclease</keyword>
<evidence type="ECO:0000259" key="6">
    <source>
        <dbReference type="Pfam" id="PF01850"/>
    </source>
</evidence>
<feature type="binding site" evidence="5">
    <location>
        <position position="5"/>
    </location>
    <ligand>
        <name>Mg(2+)</name>
        <dbReference type="ChEBI" id="CHEBI:18420"/>
    </ligand>
</feature>
<keyword evidence="5" id="KW-0460">Magnesium</keyword>
<dbReference type="InterPro" id="IPR002716">
    <property type="entry name" value="PIN_dom"/>
</dbReference>
<keyword evidence="3 5" id="KW-0479">Metal-binding</keyword>
<comment type="similarity">
    <text evidence="5">Belongs to the PINc/VapC protein family.</text>
</comment>
<evidence type="ECO:0000256" key="1">
    <source>
        <dbReference type="ARBA" id="ARBA00022649"/>
    </source>
</evidence>
<keyword evidence="4 5" id="KW-0378">Hydrolase</keyword>
<dbReference type="Gene3D" id="3.40.50.1010">
    <property type="entry name" value="5'-nuclease"/>
    <property type="match status" value="1"/>
</dbReference>
<dbReference type="EMBL" id="CP020370">
    <property type="protein sequence ID" value="AUB80309.1"/>
    <property type="molecule type" value="Genomic_DNA"/>
</dbReference>
<protein>
    <recommendedName>
        <fullName evidence="5">Ribonuclease VapC</fullName>
        <shortName evidence="5">RNase VapC</shortName>
        <ecNumber evidence="5">3.1.-.-</ecNumber>
    </recommendedName>
    <alternativeName>
        <fullName evidence="5">Toxin VapC</fullName>
    </alternativeName>
</protein>
<sequence length="140" mass="14953">MVYLDTSAAVALFVPESASEQVAAWFAACAEQVVAADWILTEFASALSLKQRRGEIKAEDAQVLWSEFKAFCGTGLRLIPVTRVAFEEAARMVRDADSGLRAGDSLHLAVALEVGATRLVTTDATLAVNATRKGLQTVPL</sequence>
<dbReference type="SUPFAM" id="SSF88723">
    <property type="entry name" value="PIN domain-like"/>
    <property type="match status" value="1"/>
</dbReference>
<keyword evidence="8" id="KW-1185">Reference proteome</keyword>
<comment type="function">
    <text evidence="5">Toxic component of a toxin-antitoxin (TA) system. An RNase.</text>
</comment>
<dbReference type="EC" id="3.1.-.-" evidence="5"/>
<dbReference type="CDD" id="cd09874">
    <property type="entry name" value="PIN_MT3492-like"/>
    <property type="match status" value="1"/>
</dbReference>
<dbReference type="Pfam" id="PF01850">
    <property type="entry name" value="PIN"/>
    <property type="match status" value="1"/>
</dbReference>
<dbReference type="GO" id="GO:0090729">
    <property type="term" value="F:toxin activity"/>
    <property type="evidence" value="ECO:0007669"/>
    <property type="project" value="UniProtKB-KW"/>
</dbReference>
<evidence type="ECO:0000256" key="4">
    <source>
        <dbReference type="ARBA" id="ARBA00022801"/>
    </source>
</evidence>
<dbReference type="AlphaFoldDB" id="A0A2K8U4H6"/>
<dbReference type="PANTHER" id="PTHR35901">
    <property type="entry name" value="RIBONUCLEASE VAPC3"/>
    <property type="match status" value="1"/>
</dbReference>
<feature type="binding site" evidence="5">
    <location>
        <position position="104"/>
    </location>
    <ligand>
        <name>Mg(2+)</name>
        <dbReference type="ChEBI" id="CHEBI:18420"/>
    </ligand>
</feature>
<dbReference type="RefSeq" id="WP_100918110.1">
    <property type="nucleotide sequence ID" value="NZ_CP020370.1"/>
</dbReference>
<dbReference type="PANTHER" id="PTHR35901:SF1">
    <property type="entry name" value="EXONUCLEASE VAPC9"/>
    <property type="match status" value="1"/>
</dbReference>
<keyword evidence="1 5" id="KW-1277">Toxin-antitoxin system</keyword>
<dbReference type="GO" id="GO:0016787">
    <property type="term" value="F:hydrolase activity"/>
    <property type="evidence" value="ECO:0007669"/>
    <property type="project" value="UniProtKB-KW"/>
</dbReference>
<reference evidence="7 8" key="1">
    <citation type="submission" date="2017-03" db="EMBL/GenBank/DDBJ databases">
        <title>Complete genome sequence of Candidatus 'Thiodictyon syntrophicum' sp. nov. strain Cad16T, a photolithoautotroph purple sulfur bacterium isolated from an alpine meromictic lake.</title>
        <authorList>
            <person name="Luedin S.M."/>
            <person name="Pothier J.F."/>
            <person name="Danza F."/>
            <person name="Storelli N."/>
            <person name="Wittwer M."/>
            <person name="Tonolla M."/>
        </authorList>
    </citation>
    <scope>NUCLEOTIDE SEQUENCE [LARGE SCALE GENOMIC DNA]</scope>
    <source>
        <strain evidence="7 8">Cad16T</strain>
    </source>
</reference>
<proteinExistence type="inferred from homology"/>
<dbReference type="InterPro" id="IPR029060">
    <property type="entry name" value="PIN-like_dom_sf"/>
</dbReference>
<dbReference type="GO" id="GO:0004540">
    <property type="term" value="F:RNA nuclease activity"/>
    <property type="evidence" value="ECO:0007669"/>
    <property type="project" value="InterPro"/>
</dbReference>
<accession>A0A2K8U4H6</accession>
<dbReference type="KEGG" id="tsy:THSYN_04635"/>
<evidence type="ECO:0000256" key="2">
    <source>
        <dbReference type="ARBA" id="ARBA00022722"/>
    </source>
</evidence>
<dbReference type="Proteomes" id="UP000232638">
    <property type="component" value="Chromosome"/>
</dbReference>
<organism evidence="7 8">
    <name type="scientific">Candidatus Thiodictyon syntrophicum</name>
    <dbReference type="NCBI Taxonomy" id="1166950"/>
    <lineage>
        <taxon>Bacteria</taxon>
        <taxon>Pseudomonadati</taxon>
        <taxon>Pseudomonadota</taxon>
        <taxon>Gammaproteobacteria</taxon>
        <taxon>Chromatiales</taxon>
        <taxon>Chromatiaceae</taxon>
        <taxon>Thiodictyon</taxon>
    </lineage>
</organism>
<gene>
    <name evidence="5" type="primary">vapC</name>
    <name evidence="7" type="ORF">THSYN_04635</name>
</gene>
<keyword evidence="5" id="KW-0800">Toxin</keyword>
<evidence type="ECO:0000256" key="5">
    <source>
        <dbReference type="HAMAP-Rule" id="MF_00265"/>
    </source>
</evidence>
<evidence type="ECO:0000313" key="8">
    <source>
        <dbReference type="Proteomes" id="UP000232638"/>
    </source>
</evidence>
<dbReference type="GO" id="GO:0000287">
    <property type="term" value="F:magnesium ion binding"/>
    <property type="evidence" value="ECO:0007669"/>
    <property type="project" value="UniProtKB-UniRule"/>
</dbReference>
<dbReference type="HAMAP" id="MF_00265">
    <property type="entry name" value="VapC_Nob1"/>
    <property type="match status" value="1"/>
</dbReference>
<name>A0A2K8U4H6_9GAMM</name>
<feature type="domain" description="PIN" evidence="6">
    <location>
        <begin position="2"/>
        <end position="127"/>
    </location>
</feature>
<evidence type="ECO:0000313" key="7">
    <source>
        <dbReference type="EMBL" id="AUB80309.1"/>
    </source>
</evidence>
<evidence type="ECO:0000256" key="3">
    <source>
        <dbReference type="ARBA" id="ARBA00022723"/>
    </source>
</evidence>
<dbReference type="InterPro" id="IPR022907">
    <property type="entry name" value="VapC_family"/>
</dbReference>